<dbReference type="EMBL" id="MT144722">
    <property type="protein sequence ID" value="QJH98230.1"/>
    <property type="molecule type" value="Genomic_DNA"/>
</dbReference>
<organism evidence="1">
    <name type="scientific">viral metagenome</name>
    <dbReference type="NCBI Taxonomy" id="1070528"/>
    <lineage>
        <taxon>unclassified sequences</taxon>
        <taxon>metagenomes</taxon>
        <taxon>organismal metagenomes</taxon>
    </lineage>
</organism>
<keyword evidence="1" id="KW-0946">Virion</keyword>
<sequence length="407" mass="43651">MANSLTGGNQEVWSRDMQAYRKKTLMALDLCNYEFAPLLKRGDTFHKPYGGKFHVVSYTKGTDISNRQDASITDEFGSIDQVECVPIYLDEVDDIQNSYAPRKKMAERMQYTLNKRLDAVVLAEYDNAGQDVDDGDFGGTAGTAHSFSTSDIDKMFSVAGKKLNLQNVDQAGRFMVIGPSQLQLLQDLLSSKNTVFGDKVGATGAVGARFGFDVYVSNNLTFTARWTPANNPTDADTITIAGVTITFKTTPALGGAVDIGGSTAVTLDNLVALLNNSSAYAAEAGLVTAYFEFTQANRVILDSIVATDGTTYLDIECIGMGEVVVAGSDATDTWTLHTLHCVAGCKGATSMVLQKAPGLKVVADPDRLGDNLTAWQLYGVKTFTAEDKYNLVDINVDASGFKSSSAA</sequence>
<evidence type="ECO:0000313" key="1">
    <source>
        <dbReference type="EMBL" id="QJH98230.1"/>
    </source>
</evidence>
<keyword evidence="1" id="KW-0167">Capsid protein</keyword>
<gene>
    <name evidence="1" type="ORF">TM448B01250_0018</name>
</gene>
<dbReference type="AlphaFoldDB" id="A0A6M3XJX4"/>
<proteinExistence type="predicted"/>
<accession>A0A6M3XJX4</accession>
<name>A0A6M3XJX4_9ZZZZ</name>
<protein>
    <submittedName>
        <fullName evidence="1">Putative coat protein</fullName>
    </submittedName>
</protein>
<dbReference type="GO" id="GO:0019028">
    <property type="term" value="C:viral capsid"/>
    <property type="evidence" value="ECO:0007669"/>
    <property type="project" value="UniProtKB-KW"/>
</dbReference>
<reference evidence="1" key="1">
    <citation type="submission" date="2020-03" db="EMBL/GenBank/DDBJ databases">
        <title>The deep terrestrial virosphere.</title>
        <authorList>
            <person name="Holmfeldt K."/>
            <person name="Nilsson E."/>
            <person name="Simone D."/>
            <person name="Lopez-Fernandez M."/>
            <person name="Wu X."/>
            <person name="de Brujin I."/>
            <person name="Lundin D."/>
            <person name="Andersson A."/>
            <person name="Bertilsson S."/>
            <person name="Dopson M."/>
        </authorList>
    </citation>
    <scope>NUCLEOTIDE SEQUENCE</scope>
    <source>
        <strain evidence="1">TM448B01250</strain>
    </source>
</reference>